<dbReference type="Pfam" id="PF13976">
    <property type="entry name" value="gag_pre-integrs"/>
    <property type="match status" value="1"/>
</dbReference>
<dbReference type="RefSeq" id="XP_040948674.1">
    <property type="nucleotide sequence ID" value="XM_041092740.1"/>
</dbReference>
<evidence type="ECO:0000313" key="4">
    <source>
        <dbReference type="RefSeq" id="XP_040948674.1"/>
    </source>
</evidence>
<dbReference type="InterPro" id="IPR029472">
    <property type="entry name" value="Copia-like_N"/>
</dbReference>
<feature type="domain" description="Retrotransposon Copia-like N-terminal" evidence="2">
    <location>
        <begin position="16"/>
        <end position="62"/>
    </location>
</feature>
<dbReference type="Pfam" id="PF14244">
    <property type="entry name" value="Retrotran_gag_3"/>
    <property type="match status" value="1"/>
</dbReference>
<evidence type="ECO:0000313" key="3">
    <source>
        <dbReference type="Proteomes" id="UP000818029"/>
    </source>
</evidence>
<sequence>MATSDPSLPSSPYFLHPNENPSLVLVTPTLTSLNYNSWSRAMRMALLSKNKLKFVDSSILPPVTTDSIYPAWERCNNMVISWLHHSISESIVNNILLIDTAHEIWRDLHERFSQGDVFRISDLYDEISIFKQEEHSVTDYFTELKVLWDELLNFRPLPSCSCRVQCSCGAFTTIRKYHNNEYVIRFLKGLNEQYASVRSQIMLLDPLLTINKAFSMVIQQEQQLLAPSSTIFASNADTVDTCYHKNGFPPGYRSRNSTSRVHNVFEEIDTNTVDSITGYSPPVTSQGSGVTLTQEQITQALPFIKMIGTARVLSGLYLLDCPVASFSVSTPTALQVSSSSTLWHHRLGHLSNSRLKLLSSSIPNLSFSSDSPCKTCHLAKQKKLSFPVSHSLSNKFFDLIHVDIWGPNGVISITGHRYF</sequence>
<gene>
    <name evidence="4" type="primary">LOC121217214</name>
</gene>
<protein>
    <recommendedName>
        <fullName evidence="5">Retrovirus-related Pol polyprotein from transposon TNT 1-94</fullName>
    </recommendedName>
</protein>
<reference evidence="3" key="1">
    <citation type="journal article" date="2020" name="Nat. Genet.">
        <title>Genomic diversifications of five Gossypium allopolyploid species and their impact on cotton improvement.</title>
        <authorList>
            <person name="Chen Z.J."/>
            <person name="Sreedasyam A."/>
            <person name="Ando A."/>
            <person name="Song Q."/>
            <person name="De Santiago L.M."/>
            <person name="Hulse-Kemp A.M."/>
            <person name="Ding M."/>
            <person name="Ye W."/>
            <person name="Kirkbride R.C."/>
            <person name="Jenkins J."/>
            <person name="Plott C."/>
            <person name="Lovell J."/>
            <person name="Lin Y.M."/>
            <person name="Vaughn R."/>
            <person name="Liu B."/>
            <person name="Simpson S."/>
            <person name="Scheffler B.E."/>
            <person name="Wen L."/>
            <person name="Saski C.A."/>
            <person name="Grover C.E."/>
            <person name="Hu G."/>
            <person name="Conover J.L."/>
            <person name="Carlson J.W."/>
            <person name="Shu S."/>
            <person name="Boston L.B."/>
            <person name="Williams M."/>
            <person name="Peterson D.G."/>
            <person name="McGee K."/>
            <person name="Jones D.C."/>
            <person name="Wendel J.F."/>
            <person name="Stelly D.M."/>
            <person name="Grimwood J."/>
            <person name="Schmutz J."/>
        </authorList>
    </citation>
    <scope>NUCLEOTIDE SEQUENCE [LARGE SCALE GENOMIC DNA]</scope>
    <source>
        <strain evidence="3">cv. TM-1</strain>
    </source>
</reference>
<reference evidence="4" key="2">
    <citation type="submission" date="2025-08" db="UniProtKB">
        <authorList>
            <consortium name="RefSeq"/>
        </authorList>
    </citation>
    <scope>IDENTIFICATION</scope>
</reference>
<proteinExistence type="predicted"/>
<dbReference type="GeneID" id="121217214"/>
<accession>A0ABM3A1C8</accession>
<evidence type="ECO:0008006" key="5">
    <source>
        <dbReference type="Google" id="ProtNLM"/>
    </source>
</evidence>
<dbReference type="Proteomes" id="UP000818029">
    <property type="component" value="Chromosome D05"/>
</dbReference>
<feature type="domain" description="GAG-pre-integrase" evidence="1">
    <location>
        <begin position="315"/>
        <end position="381"/>
    </location>
</feature>
<evidence type="ECO:0000259" key="1">
    <source>
        <dbReference type="Pfam" id="PF13976"/>
    </source>
</evidence>
<dbReference type="InterPro" id="IPR025724">
    <property type="entry name" value="GAG-pre-integrase_dom"/>
</dbReference>
<dbReference type="PANTHER" id="PTHR37610">
    <property type="entry name" value="CCHC-TYPE DOMAIN-CONTAINING PROTEIN"/>
    <property type="match status" value="1"/>
</dbReference>
<dbReference type="PANTHER" id="PTHR37610:SF55">
    <property type="entry name" value="RETROTRANSPOSON COPIA-LIKE N-TERMINAL DOMAIN-CONTAINING PROTEIN"/>
    <property type="match status" value="1"/>
</dbReference>
<evidence type="ECO:0000259" key="2">
    <source>
        <dbReference type="Pfam" id="PF14244"/>
    </source>
</evidence>
<name>A0ABM3A1C8_GOSHI</name>
<organism evidence="3 4">
    <name type="scientific">Gossypium hirsutum</name>
    <name type="common">Upland cotton</name>
    <name type="synonym">Gossypium mexicanum</name>
    <dbReference type="NCBI Taxonomy" id="3635"/>
    <lineage>
        <taxon>Eukaryota</taxon>
        <taxon>Viridiplantae</taxon>
        <taxon>Streptophyta</taxon>
        <taxon>Embryophyta</taxon>
        <taxon>Tracheophyta</taxon>
        <taxon>Spermatophyta</taxon>
        <taxon>Magnoliopsida</taxon>
        <taxon>eudicotyledons</taxon>
        <taxon>Gunneridae</taxon>
        <taxon>Pentapetalae</taxon>
        <taxon>rosids</taxon>
        <taxon>malvids</taxon>
        <taxon>Malvales</taxon>
        <taxon>Malvaceae</taxon>
        <taxon>Malvoideae</taxon>
        <taxon>Gossypium</taxon>
    </lineage>
</organism>
<keyword evidence="3" id="KW-1185">Reference proteome</keyword>